<reference evidence="3 4" key="1">
    <citation type="submission" date="2018-06" db="EMBL/GenBank/DDBJ databases">
        <authorList>
            <consortium name="Pathogen Informatics"/>
            <person name="Doyle S."/>
        </authorList>
    </citation>
    <scope>NUCLEOTIDE SEQUENCE [LARGE SCALE GENOMIC DNA]</scope>
    <source>
        <strain evidence="3 4">NCTC10899</strain>
    </source>
</reference>
<dbReference type="Proteomes" id="UP000254260">
    <property type="component" value="Unassembled WGS sequence"/>
</dbReference>
<feature type="compositionally biased region" description="Low complexity" evidence="1">
    <location>
        <begin position="48"/>
        <end position="60"/>
    </location>
</feature>
<feature type="compositionally biased region" description="Polar residues" evidence="1">
    <location>
        <begin position="110"/>
        <end position="120"/>
    </location>
</feature>
<feature type="signal peptide" evidence="2">
    <location>
        <begin position="1"/>
        <end position="32"/>
    </location>
</feature>
<feature type="compositionally biased region" description="Polar residues" evidence="1">
    <location>
        <begin position="75"/>
        <end position="98"/>
    </location>
</feature>
<dbReference type="AlphaFoldDB" id="A0A379ISG6"/>
<protein>
    <recommendedName>
        <fullName evidence="5">DUF4148 domain-containing protein</fullName>
    </recommendedName>
</protein>
<evidence type="ECO:0000256" key="1">
    <source>
        <dbReference type="SAM" id="MobiDB-lite"/>
    </source>
</evidence>
<evidence type="ECO:0000313" key="4">
    <source>
        <dbReference type="Proteomes" id="UP000254260"/>
    </source>
</evidence>
<feature type="region of interest" description="Disordered" evidence="1">
    <location>
        <begin position="48"/>
        <end position="120"/>
    </location>
</feature>
<evidence type="ECO:0008006" key="5">
    <source>
        <dbReference type="Google" id="ProtNLM"/>
    </source>
</evidence>
<dbReference type="EMBL" id="UGUU01000001">
    <property type="protein sequence ID" value="SUD39190.1"/>
    <property type="molecule type" value="Genomic_DNA"/>
</dbReference>
<name>A0A379ISG6_ECTME</name>
<gene>
    <name evidence="3" type="ORF">NCTC10899_01995</name>
</gene>
<proteinExistence type="predicted"/>
<keyword evidence="2" id="KW-0732">Signal</keyword>
<evidence type="ECO:0000256" key="2">
    <source>
        <dbReference type="SAM" id="SignalP"/>
    </source>
</evidence>
<evidence type="ECO:0000313" key="3">
    <source>
        <dbReference type="EMBL" id="SUD39190.1"/>
    </source>
</evidence>
<organism evidence="3 4">
    <name type="scientific">Ectopseudomonas mendocina</name>
    <name type="common">Pseudomonas mendocina</name>
    <dbReference type="NCBI Taxonomy" id="300"/>
    <lineage>
        <taxon>Bacteria</taxon>
        <taxon>Pseudomonadati</taxon>
        <taxon>Pseudomonadota</taxon>
        <taxon>Gammaproteobacteria</taxon>
        <taxon>Pseudomonadales</taxon>
        <taxon>Pseudomonadaceae</taxon>
        <taxon>Ectopseudomonas</taxon>
    </lineage>
</organism>
<accession>A0A379ISG6</accession>
<feature type="chain" id="PRO_5016963344" description="DUF4148 domain-containing protein" evidence="2">
    <location>
        <begin position="33"/>
        <end position="120"/>
    </location>
</feature>
<sequence>MCSLTLAQWELLMLIRSLVLTLTAVLASAAFADQPQTIRVIPKSYVSPGASGSVSGSSSYQQHNLYGGQRLPQGSVRQESRYSSQSVETRGGIRQSTEYPGGLIIERQPGSGSYQQQRSR</sequence>